<dbReference type="GO" id="GO:0006081">
    <property type="term" value="P:aldehyde metabolic process"/>
    <property type="evidence" value="ECO:0007669"/>
    <property type="project" value="InterPro"/>
</dbReference>
<comment type="similarity">
    <text evidence="1 3 6">Belongs to the aldehyde dehydrogenase family.</text>
</comment>
<evidence type="ECO:0000256" key="6">
    <source>
        <dbReference type="RuleBase" id="RU003345"/>
    </source>
</evidence>
<dbReference type="GO" id="GO:0016620">
    <property type="term" value="F:oxidoreductase activity, acting on the aldehyde or oxo group of donors, NAD or NADP as acceptor"/>
    <property type="evidence" value="ECO:0007669"/>
    <property type="project" value="InterPro"/>
</dbReference>
<dbReference type="Gene3D" id="3.40.309.10">
    <property type="entry name" value="Aldehyde Dehydrogenase, Chain A, domain 2"/>
    <property type="match status" value="1"/>
</dbReference>
<organism evidence="9 10">
    <name type="scientific">Dietzia timorensis</name>
    <dbReference type="NCBI Taxonomy" id="499555"/>
    <lineage>
        <taxon>Bacteria</taxon>
        <taxon>Bacillati</taxon>
        <taxon>Actinomycetota</taxon>
        <taxon>Actinomycetes</taxon>
        <taxon>Mycobacteriales</taxon>
        <taxon>Dietziaceae</taxon>
        <taxon>Dietzia</taxon>
    </lineage>
</organism>
<dbReference type="SUPFAM" id="SSF53720">
    <property type="entry name" value="ALDH-like"/>
    <property type="match status" value="1"/>
</dbReference>
<feature type="active site" evidence="4">
    <location>
        <position position="278"/>
    </location>
</feature>
<dbReference type="STRING" id="499555.BJL86_0621"/>
<dbReference type="InterPro" id="IPR029510">
    <property type="entry name" value="Ald_DH_CS_GLU"/>
</dbReference>
<dbReference type="InterPro" id="IPR016161">
    <property type="entry name" value="Ald_DH/histidinol_DH"/>
</dbReference>
<sequence>MSVQQDTPSSAPARTLRVSDPRTGEVVGEYPYDGAAEVRAAVGRARGALRWWTTQGARGRKEWLLEFKRLIAGRAEDLAALISAETGKPHEDSILEVMLAVGHLEWAAKNAGKVLGRTRVPSGATMINQAAYLQYQPYGVVGVIGPWNYPLFTPMGSISYALAAGNTVVFKPSELTPGVGAWLAEAWCSLGPSGQIIEVVTGEGETGAALCDSGVDKIAFTGSAATGKKVMAACAKTLTPVVIEAGGKDAMVVAADADLDAAAEQAAFGAMGNAGQTCAGVERIYVAEEAFDAFVGKFTAIVRSLEPGNSEESSYGPMTMESQREIVSRHIADALDSGGRAVLGGRDSASGRVCAPVVLVDVPEESAAVREETFGPTVVINRVADLHEGVERANGTSYGLGGSIFTGDKTAGLEAAEMMNAGGVSVNSFLSFAAIPSLPFGGSGDSGFGRIHGADGLREFARPKAITSQRFAPPLALMTMNRKPRDVKAVKWLLANLQSRA</sequence>
<feature type="compositionally biased region" description="Polar residues" evidence="7">
    <location>
        <begin position="1"/>
        <end position="12"/>
    </location>
</feature>
<evidence type="ECO:0000256" key="5">
    <source>
        <dbReference type="PROSITE-ProRule" id="PRU10007"/>
    </source>
</evidence>
<gene>
    <name evidence="9" type="ORF">BJL86_0621</name>
</gene>
<feature type="region of interest" description="Disordered" evidence="7">
    <location>
        <begin position="1"/>
        <end position="20"/>
    </location>
</feature>
<evidence type="ECO:0000256" key="1">
    <source>
        <dbReference type="ARBA" id="ARBA00009986"/>
    </source>
</evidence>
<dbReference type="EMBL" id="CP015961">
    <property type="protein sequence ID" value="ANI91423.1"/>
    <property type="molecule type" value="Genomic_DNA"/>
</dbReference>
<dbReference type="Gene3D" id="3.40.605.10">
    <property type="entry name" value="Aldehyde Dehydrogenase, Chain A, domain 1"/>
    <property type="match status" value="1"/>
</dbReference>
<dbReference type="PANTHER" id="PTHR11699">
    <property type="entry name" value="ALDEHYDE DEHYDROGENASE-RELATED"/>
    <property type="match status" value="1"/>
</dbReference>
<evidence type="ECO:0000256" key="4">
    <source>
        <dbReference type="PIRSR" id="PIRSR036492-1"/>
    </source>
</evidence>
<evidence type="ECO:0000313" key="10">
    <source>
        <dbReference type="Proteomes" id="UP000186104"/>
    </source>
</evidence>
<dbReference type="InterPro" id="IPR016163">
    <property type="entry name" value="Ald_DH_C"/>
</dbReference>
<evidence type="ECO:0000256" key="3">
    <source>
        <dbReference type="PIRNR" id="PIRNR036492"/>
    </source>
</evidence>
<dbReference type="RefSeq" id="WP_067477518.1">
    <property type="nucleotide sequence ID" value="NZ_CP015961.1"/>
</dbReference>
<reference evidence="9 10" key="1">
    <citation type="submission" date="2016-06" db="EMBL/GenBank/DDBJ databases">
        <title>Complete genome sequence of a saline-alkali tolerant type strain Dietzia timorensis ID05-A0528T.</title>
        <authorList>
            <person name="Wu X."/>
        </authorList>
    </citation>
    <scope>NUCLEOTIDE SEQUENCE [LARGE SCALE GENOMIC DNA]</scope>
    <source>
        <strain evidence="9 10">ID05-A0528</strain>
    </source>
</reference>
<name>A0A173LHQ8_9ACTN</name>
<evidence type="ECO:0000313" key="9">
    <source>
        <dbReference type="EMBL" id="ANI91423.1"/>
    </source>
</evidence>
<evidence type="ECO:0000256" key="7">
    <source>
        <dbReference type="SAM" id="MobiDB-lite"/>
    </source>
</evidence>
<dbReference type="CDD" id="cd07099">
    <property type="entry name" value="ALDH_DDALDH"/>
    <property type="match status" value="1"/>
</dbReference>
<keyword evidence="10" id="KW-1185">Reference proteome</keyword>
<dbReference type="KEGG" id="dtm:BJL86_0621"/>
<dbReference type="AlphaFoldDB" id="A0A173LHQ8"/>
<dbReference type="OrthoDB" id="6882680at2"/>
<dbReference type="Pfam" id="PF00171">
    <property type="entry name" value="Aldedh"/>
    <property type="match status" value="1"/>
</dbReference>
<dbReference type="Proteomes" id="UP000186104">
    <property type="component" value="Chromosome"/>
</dbReference>
<dbReference type="InterPro" id="IPR015590">
    <property type="entry name" value="Aldehyde_DH_dom"/>
</dbReference>
<feature type="domain" description="Aldehyde dehydrogenase" evidence="8">
    <location>
        <begin position="14"/>
        <end position="466"/>
    </location>
</feature>
<dbReference type="PROSITE" id="PS00687">
    <property type="entry name" value="ALDEHYDE_DEHYDR_GLU"/>
    <property type="match status" value="1"/>
</dbReference>
<protein>
    <recommendedName>
        <fullName evidence="3">Aldehyde dehydrogenase</fullName>
    </recommendedName>
</protein>
<dbReference type="InterPro" id="IPR016162">
    <property type="entry name" value="Ald_DH_N"/>
</dbReference>
<accession>A0A173LHQ8</accession>
<evidence type="ECO:0000259" key="8">
    <source>
        <dbReference type="Pfam" id="PF00171"/>
    </source>
</evidence>
<feature type="active site" evidence="4 5">
    <location>
        <position position="244"/>
    </location>
</feature>
<dbReference type="InterPro" id="IPR012394">
    <property type="entry name" value="Aldehyde_DH_NAD(P)"/>
</dbReference>
<proteinExistence type="inferred from homology"/>
<dbReference type="PIRSF" id="PIRSF036492">
    <property type="entry name" value="ALDH"/>
    <property type="match status" value="1"/>
</dbReference>
<evidence type="ECO:0000256" key="2">
    <source>
        <dbReference type="ARBA" id="ARBA00023002"/>
    </source>
</evidence>
<keyword evidence="2 3" id="KW-0560">Oxidoreductase</keyword>